<keyword evidence="2" id="KW-1185">Reference proteome</keyword>
<dbReference type="RefSeq" id="WP_151693447.1">
    <property type="nucleotide sequence ID" value="NZ_BMGX01000001.1"/>
</dbReference>
<gene>
    <name evidence="1" type="ORF">F8C82_10005</name>
</gene>
<dbReference type="Proteomes" id="UP000484164">
    <property type="component" value="Unassembled WGS sequence"/>
</dbReference>
<evidence type="ECO:0008006" key="3">
    <source>
        <dbReference type="Google" id="ProtNLM"/>
    </source>
</evidence>
<protein>
    <recommendedName>
        <fullName evidence="3">YopX protein domain-containing protein</fullName>
    </recommendedName>
</protein>
<dbReference type="SUPFAM" id="SSF159006">
    <property type="entry name" value="YopX-like"/>
    <property type="match status" value="1"/>
</dbReference>
<proteinExistence type="predicted"/>
<accession>A0A6L3ZEJ6</accession>
<dbReference type="InterPro" id="IPR023385">
    <property type="entry name" value="YopX-like_C"/>
</dbReference>
<dbReference type="EMBL" id="WBVQ01000002">
    <property type="protein sequence ID" value="KAB2816018.1"/>
    <property type="molecule type" value="Genomic_DNA"/>
</dbReference>
<reference evidence="1 2" key="1">
    <citation type="submission" date="2019-10" db="EMBL/GenBank/DDBJ databases">
        <title>Genome sequence of Phaeocystidibacter marisrubri JCM30614 (type strain).</title>
        <authorList>
            <person name="Bowman J.P."/>
        </authorList>
    </citation>
    <scope>NUCLEOTIDE SEQUENCE [LARGE SCALE GENOMIC DNA]</scope>
    <source>
        <strain evidence="1 2">JCM 30614</strain>
    </source>
</reference>
<dbReference type="OrthoDB" id="1467330at2"/>
<comment type="caution">
    <text evidence="1">The sequence shown here is derived from an EMBL/GenBank/DDBJ whole genome shotgun (WGS) entry which is preliminary data.</text>
</comment>
<sequence>MNLPEEKRFRLRRDHQVVGYMRRIGSSSYFFSKDAFWWTGREISYEQIDEWTGYFDKNRTPVYEWDIIKFKIDPDGEYNKGVVLWEQRMKRFVIRQLDQVQHFPFETDGLQLFDQRQLEVFSYLFINPDLRDELGLSDT</sequence>
<organism evidence="1 2">
    <name type="scientific">Phaeocystidibacter marisrubri</name>
    <dbReference type="NCBI Taxonomy" id="1577780"/>
    <lineage>
        <taxon>Bacteria</taxon>
        <taxon>Pseudomonadati</taxon>
        <taxon>Bacteroidota</taxon>
        <taxon>Flavobacteriia</taxon>
        <taxon>Flavobacteriales</taxon>
        <taxon>Phaeocystidibacteraceae</taxon>
        <taxon>Phaeocystidibacter</taxon>
    </lineage>
</organism>
<evidence type="ECO:0000313" key="2">
    <source>
        <dbReference type="Proteomes" id="UP000484164"/>
    </source>
</evidence>
<name>A0A6L3ZEJ6_9FLAO</name>
<evidence type="ECO:0000313" key="1">
    <source>
        <dbReference type="EMBL" id="KAB2816018.1"/>
    </source>
</evidence>
<dbReference type="Gene3D" id="2.30.30.290">
    <property type="entry name" value="YopX-like domains"/>
    <property type="match status" value="1"/>
</dbReference>
<dbReference type="AlphaFoldDB" id="A0A6L3ZEJ6"/>